<evidence type="ECO:0000256" key="1">
    <source>
        <dbReference type="SAM" id="MobiDB-lite"/>
    </source>
</evidence>
<organism evidence="3 4">
    <name type="scientific">Elysia crispata</name>
    <name type="common">lettuce slug</name>
    <dbReference type="NCBI Taxonomy" id="231223"/>
    <lineage>
        <taxon>Eukaryota</taxon>
        <taxon>Metazoa</taxon>
        <taxon>Spiralia</taxon>
        <taxon>Lophotrochozoa</taxon>
        <taxon>Mollusca</taxon>
        <taxon>Gastropoda</taxon>
        <taxon>Heterobranchia</taxon>
        <taxon>Euthyneura</taxon>
        <taxon>Panpulmonata</taxon>
        <taxon>Sacoglossa</taxon>
        <taxon>Placobranchoidea</taxon>
        <taxon>Plakobranchidae</taxon>
        <taxon>Elysia</taxon>
    </lineage>
</organism>
<protein>
    <submittedName>
        <fullName evidence="3">Uncharacterized protein</fullName>
    </submittedName>
</protein>
<feature type="region of interest" description="Disordered" evidence="1">
    <location>
        <begin position="29"/>
        <end position="53"/>
    </location>
</feature>
<dbReference type="EMBL" id="JAWDGP010007073">
    <property type="protein sequence ID" value="KAK3730537.1"/>
    <property type="molecule type" value="Genomic_DNA"/>
</dbReference>
<dbReference type="Proteomes" id="UP001283361">
    <property type="component" value="Unassembled WGS sequence"/>
</dbReference>
<keyword evidence="2" id="KW-0732">Signal</keyword>
<evidence type="ECO:0000256" key="2">
    <source>
        <dbReference type="SAM" id="SignalP"/>
    </source>
</evidence>
<accession>A0AAE0Y286</accession>
<feature type="region of interest" description="Disordered" evidence="1">
    <location>
        <begin position="207"/>
        <end position="260"/>
    </location>
</feature>
<proteinExistence type="predicted"/>
<gene>
    <name evidence="3" type="ORF">RRG08_006387</name>
</gene>
<evidence type="ECO:0000313" key="4">
    <source>
        <dbReference type="Proteomes" id="UP001283361"/>
    </source>
</evidence>
<reference evidence="3" key="1">
    <citation type="journal article" date="2023" name="G3 (Bethesda)">
        <title>A reference genome for the long-term kleptoplast-retaining sea slug Elysia crispata morphotype clarki.</title>
        <authorList>
            <person name="Eastman K.E."/>
            <person name="Pendleton A.L."/>
            <person name="Shaikh M.A."/>
            <person name="Suttiyut T."/>
            <person name="Ogas R."/>
            <person name="Tomko P."/>
            <person name="Gavelis G."/>
            <person name="Widhalm J.R."/>
            <person name="Wisecaver J.H."/>
        </authorList>
    </citation>
    <scope>NUCLEOTIDE SEQUENCE</scope>
    <source>
        <strain evidence="3">ECLA1</strain>
    </source>
</reference>
<name>A0AAE0Y286_9GAST</name>
<evidence type="ECO:0000313" key="3">
    <source>
        <dbReference type="EMBL" id="KAK3730537.1"/>
    </source>
</evidence>
<feature type="compositionally biased region" description="Basic residues" evidence="1">
    <location>
        <begin position="41"/>
        <end position="50"/>
    </location>
</feature>
<feature type="signal peptide" evidence="2">
    <location>
        <begin position="1"/>
        <end position="24"/>
    </location>
</feature>
<feature type="chain" id="PRO_5042145290" evidence="2">
    <location>
        <begin position="25"/>
        <end position="373"/>
    </location>
</feature>
<feature type="compositionally biased region" description="Basic and acidic residues" evidence="1">
    <location>
        <begin position="210"/>
        <end position="228"/>
    </location>
</feature>
<comment type="caution">
    <text evidence="3">The sequence shown here is derived from an EMBL/GenBank/DDBJ whole genome shotgun (WGS) entry which is preliminary data.</text>
</comment>
<sequence length="373" mass="43045">MKQSFRITILRLAALFVFIAYAKCRTRNHKKGTDGSVKGARDKHKTRSCKKGADGSVNGARGFEQSCRSTTLMYSSCICLYCFGFPQPNIEQEAARKEQMDQCKEQENETKLQNYNPQLAALFVFIANAKCRTRNHKKGTDGSVKDFTRQTQDKKLFPQPNIEQEAARKEQMDQCKEQENETKLQNYNPQLAALFVFIANAKCRTRNHKKGTDGSVKDFTRQTQDKKLFPQPNVEQGAARKEQMDQYSNSQTQDKELFPQPNIEQEAARKEQMDQCKEQENETKLQNYNPQLAALFVFIAYGQELRESNTWTYVRSNRFKQSCRITTLRFKSSFCPYYLGNPQLPGKHTLPTQVMIANSFKWPITRPGEAEKK</sequence>
<dbReference type="AlphaFoldDB" id="A0AAE0Y286"/>
<keyword evidence="4" id="KW-1185">Reference proteome</keyword>